<dbReference type="InterPro" id="IPR036921">
    <property type="entry name" value="PurM-like_N_sf"/>
</dbReference>
<feature type="binding site" evidence="1">
    <location>
        <begin position="127"/>
        <end position="128"/>
    </location>
    <ligand>
        <name>ATP</name>
        <dbReference type="ChEBI" id="CHEBI:30616"/>
    </ligand>
</feature>
<dbReference type="RefSeq" id="WP_288184134.1">
    <property type="nucleotide sequence ID" value="NZ_LT608335.1"/>
</dbReference>
<feature type="domain" description="PurM-like N-terminal" evidence="2">
    <location>
        <begin position="32"/>
        <end position="146"/>
    </location>
</feature>
<dbReference type="GO" id="GO:0002949">
    <property type="term" value="P:tRNA threonylcarbamoyladenosine modification"/>
    <property type="evidence" value="ECO:0007669"/>
    <property type="project" value="InterPro"/>
</dbReference>
<dbReference type="Pfam" id="PF00586">
    <property type="entry name" value="AIRS"/>
    <property type="match status" value="1"/>
</dbReference>
<dbReference type="SUPFAM" id="SSF52540">
    <property type="entry name" value="P-loop containing nucleoside triphosphate hydrolases"/>
    <property type="match status" value="1"/>
</dbReference>
<dbReference type="Pfam" id="PF02367">
    <property type="entry name" value="TsaE"/>
    <property type="match status" value="1"/>
</dbReference>
<dbReference type="HAMAP" id="MF_02128">
    <property type="entry name" value="TMP_kinase"/>
    <property type="match status" value="1"/>
</dbReference>
<keyword evidence="1" id="KW-0067">ATP-binding</keyword>
<evidence type="ECO:0000313" key="4">
    <source>
        <dbReference type="EMBL" id="SCM80972.1"/>
    </source>
</evidence>
<reference evidence="4" key="1">
    <citation type="submission" date="2016-08" db="EMBL/GenBank/DDBJ databases">
        <authorList>
            <person name="Seilhamer J.J."/>
        </authorList>
    </citation>
    <scope>NUCLEOTIDE SEQUENCE</scope>
    <source>
        <strain evidence="4">86</strain>
    </source>
</reference>
<feature type="domain" description="PurM-like C-terminal" evidence="3">
    <location>
        <begin position="158"/>
        <end position="311"/>
    </location>
</feature>
<dbReference type="Gene3D" id="3.90.650.10">
    <property type="entry name" value="PurM-like C-terminal domain"/>
    <property type="match status" value="1"/>
</dbReference>
<feature type="binding site" evidence="1">
    <location>
        <position position="51"/>
    </location>
    <ligand>
        <name>Mg(2+)</name>
        <dbReference type="ChEBI" id="CHEBI:18420"/>
        <label>2</label>
    </ligand>
</feature>
<keyword evidence="1" id="KW-0479">Metal-binding</keyword>
<dbReference type="Pfam" id="PF02769">
    <property type="entry name" value="AIRS_C"/>
    <property type="match status" value="1"/>
</dbReference>
<keyword evidence="1" id="KW-0547">Nucleotide-binding</keyword>
<feature type="binding site" evidence="1">
    <location>
        <position position="128"/>
    </location>
    <ligand>
        <name>Mg(2+)</name>
        <dbReference type="ChEBI" id="CHEBI:18420"/>
        <label>1</label>
    </ligand>
</feature>
<dbReference type="InterPro" id="IPR027417">
    <property type="entry name" value="P-loop_NTPase"/>
</dbReference>
<name>A0A212LTW7_9FIRM</name>
<dbReference type="Gene3D" id="3.30.1330.10">
    <property type="entry name" value="PurM-like, N-terminal domain"/>
    <property type="match status" value="1"/>
</dbReference>
<dbReference type="Gene3D" id="3.40.50.300">
    <property type="entry name" value="P-loop containing nucleotide triphosphate hydrolases"/>
    <property type="match status" value="1"/>
</dbReference>
<dbReference type="SUPFAM" id="SSF55326">
    <property type="entry name" value="PurM N-terminal domain-like"/>
    <property type="match status" value="1"/>
</dbReference>
<keyword evidence="1" id="KW-0460">Magnesium</keyword>
<feature type="binding site" evidence="1">
    <location>
        <position position="154"/>
    </location>
    <ligand>
        <name>ATP</name>
        <dbReference type="ChEBI" id="CHEBI:30616"/>
    </ligand>
</feature>
<feature type="binding site" evidence="1">
    <location>
        <position position="80"/>
    </location>
    <ligand>
        <name>Mg(2+)</name>
        <dbReference type="ChEBI" id="CHEBI:18420"/>
        <label>4</label>
    </ligand>
</feature>
<evidence type="ECO:0000259" key="3">
    <source>
        <dbReference type="Pfam" id="PF02769"/>
    </source>
</evidence>
<dbReference type="GO" id="GO:0009228">
    <property type="term" value="P:thiamine biosynthetic process"/>
    <property type="evidence" value="ECO:0007669"/>
    <property type="project" value="UniProtKB-KW"/>
</dbReference>
<keyword evidence="1" id="KW-0784">Thiamine biosynthesis</keyword>
<dbReference type="AlphaFoldDB" id="A0A212LTW7"/>
<feature type="binding site" evidence="1">
    <location>
        <position position="51"/>
    </location>
    <ligand>
        <name>Mg(2+)</name>
        <dbReference type="ChEBI" id="CHEBI:18420"/>
        <label>1</label>
    </ligand>
</feature>
<comment type="similarity">
    <text evidence="1">Belongs to the thiamine-monophosphate kinase family.</text>
</comment>
<gene>
    <name evidence="1 4" type="primary">thiL</name>
    <name evidence="4" type="ORF">KL86SPO_31151</name>
</gene>
<organism evidence="4">
    <name type="scientific">uncultured Sporomusa sp</name>
    <dbReference type="NCBI Taxonomy" id="307249"/>
    <lineage>
        <taxon>Bacteria</taxon>
        <taxon>Bacillati</taxon>
        <taxon>Bacillota</taxon>
        <taxon>Negativicutes</taxon>
        <taxon>Selenomonadales</taxon>
        <taxon>Sporomusaceae</taxon>
        <taxon>Sporomusa</taxon>
        <taxon>environmental samples</taxon>
    </lineage>
</organism>
<feature type="binding site" evidence="1">
    <location>
        <position position="80"/>
    </location>
    <ligand>
        <name>Mg(2+)</name>
        <dbReference type="ChEBI" id="CHEBI:18420"/>
        <label>2</label>
    </ligand>
</feature>
<comment type="function">
    <text evidence="1">Catalyzes the ATP-dependent phosphorylation of thiamine-monophosphate (TMP) to form thiamine-pyrophosphate (TPP), the active form of vitamin B1.</text>
</comment>
<feature type="binding site" evidence="1">
    <location>
        <position position="273"/>
    </location>
    <ligand>
        <name>substrate</name>
    </ligand>
</feature>
<proteinExistence type="inferred from homology"/>
<feature type="binding site" evidence="1">
    <location>
        <position position="49"/>
    </location>
    <ligand>
        <name>Mg(2+)</name>
        <dbReference type="ChEBI" id="CHEBI:18420"/>
        <label>4</label>
    </ligand>
</feature>
<dbReference type="SUPFAM" id="SSF56042">
    <property type="entry name" value="PurM C-terminal domain-like"/>
    <property type="match status" value="1"/>
</dbReference>
<dbReference type="GO" id="GO:0009229">
    <property type="term" value="P:thiamine diphosphate biosynthetic process"/>
    <property type="evidence" value="ECO:0007669"/>
    <property type="project" value="UniProtKB-UniRule"/>
</dbReference>
<dbReference type="InterPro" id="IPR010918">
    <property type="entry name" value="PurM-like_C_dom"/>
</dbReference>
<dbReference type="CDD" id="cd02194">
    <property type="entry name" value="ThiL"/>
    <property type="match status" value="1"/>
</dbReference>
<feature type="binding site" evidence="1">
    <location>
        <position position="58"/>
    </location>
    <ligand>
        <name>substrate</name>
    </ligand>
</feature>
<dbReference type="InterPro" id="IPR006283">
    <property type="entry name" value="ThiL-like"/>
</dbReference>
<dbReference type="PANTHER" id="PTHR30270">
    <property type="entry name" value="THIAMINE-MONOPHOSPHATE KINASE"/>
    <property type="match status" value="1"/>
</dbReference>
<feature type="binding site" evidence="1">
    <location>
        <position position="80"/>
    </location>
    <ligand>
        <name>Mg(2+)</name>
        <dbReference type="ChEBI" id="CHEBI:18420"/>
        <label>3</label>
    </ligand>
</feature>
<comment type="pathway">
    <text evidence="1">Cofactor biosynthesis; thiamine diphosphate biosynthesis; thiamine diphosphate from thiamine phosphate: step 1/1.</text>
</comment>
<comment type="catalytic activity">
    <reaction evidence="1">
        <text>thiamine phosphate + ATP = thiamine diphosphate + ADP</text>
        <dbReference type="Rhea" id="RHEA:15913"/>
        <dbReference type="ChEBI" id="CHEBI:30616"/>
        <dbReference type="ChEBI" id="CHEBI:37575"/>
        <dbReference type="ChEBI" id="CHEBI:58937"/>
        <dbReference type="ChEBI" id="CHEBI:456216"/>
        <dbReference type="EC" id="2.7.4.16"/>
    </reaction>
</comment>
<evidence type="ECO:0000259" key="2">
    <source>
        <dbReference type="Pfam" id="PF00586"/>
    </source>
</evidence>
<feature type="binding site" evidence="1">
    <location>
        <position position="328"/>
    </location>
    <ligand>
        <name>substrate</name>
    </ligand>
</feature>
<evidence type="ECO:0000256" key="1">
    <source>
        <dbReference type="HAMAP-Rule" id="MF_02128"/>
    </source>
</evidence>
<dbReference type="GO" id="GO:0009030">
    <property type="term" value="F:thiamine-phosphate kinase activity"/>
    <property type="evidence" value="ECO:0007669"/>
    <property type="project" value="UniProtKB-UniRule"/>
</dbReference>
<protein>
    <recommendedName>
        <fullName evidence="1">Thiamine-monophosphate kinase</fullName>
        <shortName evidence="1">TMP kinase</shortName>
        <shortName evidence="1">Thiamine-phosphate kinase</shortName>
        <ecNumber evidence="1">2.7.4.16</ecNumber>
    </recommendedName>
</protein>
<accession>A0A212LTW7</accession>
<dbReference type="InterPro" id="IPR016188">
    <property type="entry name" value="PurM-like_N"/>
</dbReference>
<feature type="binding site" evidence="1">
    <location>
        <position position="34"/>
    </location>
    <ligand>
        <name>Mg(2+)</name>
        <dbReference type="ChEBI" id="CHEBI:18420"/>
        <label>3</label>
    </ligand>
</feature>
<dbReference type="InterPro" id="IPR003442">
    <property type="entry name" value="T6A_TsaE"/>
</dbReference>
<keyword evidence="1 4" id="KW-0418">Kinase</keyword>
<dbReference type="NCBIfam" id="TIGR01379">
    <property type="entry name" value="thiL"/>
    <property type="match status" value="1"/>
</dbReference>
<dbReference type="PANTHER" id="PTHR30270:SF0">
    <property type="entry name" value="THIAMINE-MONOPHOSPHATE KINASE"/>
    <property type="match status" value="1"/>
</dbReference>
<dbReference type="EC" id="2.7.4.16" evidence="1"/>
<feature type="binding site" evidence="1">
    <location>
        <position position="223"/>
    </location>
    <ligand>
        <name>Mg(2+)</name>
        <dbReference type="ChEBI" id="CHEBI:18420"/>
        <label>5</label>
    </ligand>
</feature>
<sequence>MDKLNELGEFGLIDLIKQDTIHDHGSVVVGIGDDAAALLPTPRQLLLLTTDMLVESVHFDLATTTPWQLGYKSIAVNISDIAAMGGVPRHAVVSIALPPATSPDFVVNLYKGMKEICREFSVNIVGGDTVSSPHGLVINVMVSGEVEPANLVRRSGAQPGDIVAVTGYLGNSAAGLALLAAGEWEDYNFAWPLVTTHLTPRPQVKAGQLLAGFGATSMDDISDGLASEAHEIAKASKVGIKLYAGQIPLAAELTEAADKLGKPALDYALYGGEDFQLVFTMEPGQYEAFKQAYPDITIFRVGEVVEDGQGVTLVDETGQVHPLEAGGYNHFRQEEQNVLLDFNSNGPEETYRLGQEVAKALKPGDVLCLSGELGAGKTLLSQGIAAGLNVADAVSSPTFTVLNVYEGMIGDRQVSVYHFDLYRLEHPDELADIGFDHYVESGGIAIIEWPEKFAEFLPAEHLWLTLTPGHDASERIICLAPKGKRYRELCEELK</sequence>
<feature type="binding site" evidence="1">
    <location>
        <position position="220"/>
    </location>
    <ligand>
        <name>Mg(2+)</name>
        <dbReference type="ChEBI" id="CHEBI:18420"/>
        <label>3</label>
    </ligand>
</feature>
<feature type="binding site" evidence="1">
    <location>
        <position position="110"/>
    </location>
    <ligand>
        <name>ATP</name>
        <dbReference type="ChEBI" id="CHEBI:30616"/>
    </ligand>
</feature>
<comment type="miscellaneous">
    <text evidence="1">Reaction mechanism of ThiL seems to utilize a direct, inline transfer of the gamma-phosphate of ATP to TMP rather than a phosphorylated enzyme intermediate.</text>
</comment>
<dbReference type="NCBIfam" id="TIGR00150">
    <property type="entry name" value="T6A_YjeE"/>
    <property type="match status" value="1"/>
</dbReference>
<feature type="binding site" evidence="1">
    <location>
        <position position="222"/>
    </location>
    <ligand>
        <name>ATP</name>
        <dbReference type="ChEBI" id="CHEBI:30616"/>
    </ligand>
</feature>
<dbReference type="GO" id="GO:0005524">
    <property type="term" value="F:ATP binding"/>
    <property type="evidence" value="ECO:0007669"/>
    <property type="project" value="UniProtKB-UniRule"/>
</dbReference>
<dbReference type="UniPathway" id="UPA00060">
    <property type="reaction ID" value="UER00142"/>
</dbReference>
<keyword evidence="1 4" id="KW-0808">Transferase</keyword>
<feature type="binding site" evidence="1">
    <location>
        <position position="34"/>
    </location>
    <ligand>
        <name>Mg(2+)</name>
        <dbReference type="ChEBI" id="CHEBI:18420"/>
        <label>4</label>
    </ligand>
</feature>
<dbReference type="InterPro" id="IPR036676">
    <property type="entry name" value="PurM-like_C_sf"/>
</dbReference>
<dbReference type="GO" id="GO:0000287">
    <property type="term" value="F:magnesium ion binding"/>
    <property type="evidence" value="ECO:0007669"/>
    <property type="project" value="UniProtKB-UniRule"/>
</dbReference>
<dbReference type="EMBL" id="FMJE01000003">
    <property type="protein sequence ID" value="SCM80972.1"/>
    <property type="molecule type" value="Genomic_DNA"/>
</dbReference>
<feature type="binding site" evidence="1">
    <location>
        <position position="50"/>
    </location>
    <ligand>
        <name>Mg(2+)</name>
        <dbReference type="ChEBI" id="CHEBI:18420"/>
        <label>1</label>
    </ligand>
</feature>